<feature type="compositionally biased region" description="Polar residues" evidence="1">
    <location>
        <begin position="44"/>
        <end position="55"/>
    </location>
</feature>
<evidence type="ECO:0000313" key="2">
    <source>
        <dbReference type="EMBL" id="MBZ4195563.1"/>
    </source>
</evidence>
<proteinExistence type="predicted"/>
<dbReference type="AlphaFoldDB" id="A0A953NEP8"/>
<reference evidence="2 3" key="1">
    <citation type="submission" date="2021-09" db="EMBL/GenBank/DDBJ databases">
        <title>WGS of Mycoplasma sp. Zaradi2 strains.</title>
        <authorList>
            <person name="Spergser J."/>
        </authorList>
    </citation>
    <scope>NUCLEOTIDE SEQUENCE [LARGE SCALE GENOMIC DNA]</scope>
    <source>
        <strain evidence="2 3">1331</strain>
    </source>
</reference>
<evidence type="ECO:0000256" key="1">
    <source>
        <dbReference type="SAM" id="MobiDB-lite"/>
    </source>
</evidence>
<comment type="caution">
    <text evidence="2">The sequence shown here is derived from an EMBL/GenBank/DDBJ whole genome shotgun (WGS) entry which is preliminary data.</text>
</comment>
<name>A0A953NEP8_9MOLU</name>
<feature type="compositionally biased region" description="Basic and acidic residues" evidence="1">
    <location>
        <begin position="26"/>
        <end position="43"/>
    </location>
</feature>
<evidence type="ECO:0000313" key="3">
    <source>
        <dbReference type="Proteomes" id="UP000772186"/>
    </source>
</evidence>
<dbReference type="PROSITE" id="PS51257">
    <property type="entry name" value="PROKAR_LIPOPROTEIN"/>
    <property type="match status" value="1"/>
</dbReference>
<feature type="compositionally biased region" description="Basic and acidic residues" evidence="1">
    <location>
        <begin position="56"/>
        <end position="72"/>
    </location>
</feature>
<accession>A0A953NEP8</accession>
<feature type="region of interest" description="Disordered" evidence="1">
    <location>
        <begin position="22"/>
        <end position="185"/>
    </location>
</feature>
<evidence type="ECO:0008006" key="4">
    <source>
        <dbReference type="Google" id="ProtNLM"/>
    </source>
</evidence>
<dbReference type="Proteomes" id="UP000772186">
    <property type="component" value="Unassembled WGS sequence"/>
</dbReference>
<dbReference type="EMBL" id="JAIQBY010000028">
    <property type="protein sequence ID" value="MBZ4195563.1"/>
    <property type="molecule type" value="Genomic_DNA"/>
</dbReference>
<gene>
    <name evidence="2" type="ORF">LAD73_02450</name>
</gene>
<feature type="compositionally biased region" description="Basic and acidic residues" evidence="1">
    <location>
        <begin position="118"/>
        <end position="150"/>
    </location>
</feature>
<organism evidence="2 3">
    <name type="scientific">Mycoplasma tauri</name>
    <dbReference type="NCBI Taxonomy" id="547987"/>
    <lineage>
        <taxon>Bacteria</taxon>
        <taxon>Bacillati</taxon>
        <taxon>Mycoplasmatota</taxon>
        <taxon>Mollicutes</taxon>
        <taxon>Mycoplasmataceae</taxon>
        <taxon>Mycoplasma</taxon>
    </lineage>
</organism>
<feature type="compositionally biased region" description="Low complexity" evidence="1">
    <location>
        <begin position="101"/>
        <end position="115"/>
    </location>
</feature>
<protein>
    <recommendedName>
        <fullName evidence="4">Variable surface lipoprotein</fullName>
    </recommendedName>
</protein>
<sequence>MKKINKLFLLVTPTTIVAPLISLSCDNKKDVPTEPKENMKDNSNEITNSPSNNSDSHTKDETKDIDTKKQDTSDQEQSKSTTTPKDTPLVSESNSSANYPESSNSESTNSATGSNVNPKKDTNDSESTKDKPTDDPKSESNPNKKDEKTKKPAKIPNDKPSNVITSTENTPEPPKSTESSETNEKKYKAPELFEYSQNQNLIILESGADKNKIKQQLDDRIKSKQGSIYINDGQLAIGTKSKDKISGLKTAFSKTNTHGGKNKVNIGFNNFKNRQQGIKVETEDNINYTFKWVLALDGQDEKGKTVFDKKVFTQTINLG</sequence>
<keyword evidence="3" id="KW-1185">Reference proteome</keyword>
<dbReference type="RefSeq" id="WP_223644790.1">
    <property type="nucleotide sequence ID" value="NZ_JAIQBY010000028.1"/>
</dbReference>
<feature type="compositionally biased region" description="Polar residues" evidence="1">
    <location>
        <begin position="78"/>
        <end position="100"/>
    </location>
</feature>
<feature type="compositionally biased region" description="Polar residues" evidence="1">
    <location>
        <begin position="159"/>
        <end position="180"/>
    </location>
</feature>